<dbReference type="InterPro" id="IPR011990">
    <property type="entry name" value="TPR-like_helical_dom_sf"/>
</dbReference>
<dbReference type="SMART" id="SM00028">
    <property type="entry name" value="TPR"/>
    <property type="match status" value="3"/>
</dbReference>
<accession>A0A5R8WJ43</accession>
<dbReference type="EMBL" id="VAJM01000018">
    <property type="protein sequence ID" value="TLM88485.1"/>
    <property type="molecule type" value="Genomic_DNA"/>
</dbReference>
<dbReference type="SUPFAM" id="SSF48452">
    <property type="entry name" value="TPR-like"/>
    <property type="match status" value="1"/>
</dbReference>
<dbReference type="OrthoDB" id="935812at2"/>
<organism evidence="1 2">
    <name type="scientific">Hymenobacter jeollabukensis</name>
    <dbReference type="NCBI Taxonomy" id="2025313"/>
    <lineage>
        <taxon>Bacteria</taxon>
        <taxon>Pseudomonadati</taxon>
        <taxon>Bacteroidota</taxon>
        <taxon>Cytophagia</taxon>
        <taxon>Cytophagales</taxon>
        <taxon>Hymenobacteraceae</taxon>
        <taxon>Hymenobacter</taxon>
    </lineage>
</organism>
<sequence>MALRRVNEPFYQRYILENHYTNRPFYGSSEIPLFEKTADSVATSLVTKVPDTESYELRGRLRFANEDFKNALVDFENAVRLSYGRPNLRLLDYIADTYSKVNKYPEAIKYYTMQVDSSKNKRDVLWHRGLCKRELEDYRGALSDFSRALLITERQITSVSDYFLLTVSASCKLSLGENLDAKVLLNKVPLQQIPQGDSGYFYYLKGLADYHLKYKESACANWSKAGEHGYAEAYEAIKSYCNKH</sequence>
<protein>
    <submittedName>
        <fullName evidence="1">Tetratricopeptide repeat protein</fullName>
    </submittedName>
</protein>
<proteinExistence type="predicted"/>
<dbReference type="RefSeq" id="WP_138082035.1">
    <property type="nucleotide sequence ID" value="NZ_VAJM01000018.1"/>
</dbReference>
<evidence type="ECO:0000313" key="1">
    <source>
        <dbReference type="EMBL" id="TLM88485.1"/>
    </source>
</evidence>
<comment type="caution">
    <text evidence="1">The sequence shown here is derived from an EMBL/GenBank/DDBJ whole genome shotgun (WGS) entry which is preliminary data.</text>
</comment>
<reference evidence="1 2" key="1">
    <citation type="submission" date="2019-05" db="EMBL/GenBank/DDBJ databases">
        <title>Hymenobacter edaphi sp. nov., isolated from abandoned arsenic-contaminated farmland soil.</title>
        <authorList>
            <person name="Nie L."/>
        </authorList>
    </citation>
    <scope>NUCLEOTIDE SEQUENCE [LARGE SCALE GENOMIC DNA]</scope>
    <source>
        <strain evidence="1 2">1-3-3-8</strain>
    </source>
</reference>
<dbReference type="AlphaFoldDB" id="A0A5R8WJ43"/>
<name>A0A5R8WJ43_9BACT</name>
<dbReference type="InterPro" id="IPR019734">
    <property type="entry name" value="TPR_rpt"/>
</dbReference>
<dbReference type="Proteomes" id="UP000305517">
    <property type="component" value="Unassembled WGS sequence"/>
</dbReference>
<evidence type="ECO:0000313" key="2">
    <source>
        <dbReference type="Proteomes" id="UP000305517"/>
    </source>
</evidence>
<keyword evidence="2" id="KW-1185">Reference proteome</keyword>
<gene>
    <name evidence="1" type="ORF">FDY95_24295</name>
</gene>
<dbReference type="Gene3D" id="1.25.40.10">
    <property type="entry name" value="Tetratricopeptide repeat domain"/>
    <property type="match status" value="1"/>
</dbReference>